<dbReference type="HOGENOM" id="CLU_985886_0_0_0"/>
<dbReference type="EMBL" id="HF951689">
    <property type="protein sequence ID" value="CCW33923.1"/>
    <property type="molecule type" value="Genomic_DNA"/>
</dbReference>
<feature type="transmembrane region" description="Helical" evidence="2">
    <location>
        <begin position="112"/>
        <end position="135"/>
    </location>
</feature>
<reference evidence="4" key="1">
    <citation type="submission" date="2013-03" db="EMBL/GenBank/DDBJ databases">
        <title>Genome sequence of Chthonomonas calidirosea, the first sequenced genome from the Armatimonadetes phylum (formally candidate division OP10).</title>
        <authorList>
            <person name="Lee K.C.Y."/>
            <person name="Morgan X.C."/>
            <person name="Dunfield P.F."/>
            <person name="Tamas I."/>
            <person name="Houghton K.M."/>
            <person name="Vyssotski M."/>
            <person name="Ryan J.L.J."/>
            <person name="Lagutin K."/>
            <person name="McDonald I.R."/>
            <person name="Stott M.B."/>
        </authorList>
    </citation>
    <scope>NUCLEOTIDE SEQUENCE [LARGE SCALE GENOMIC DNA]</scope>
    <source>
        <strain evidence="4">DSM 23976 / ICMP 18418 / T49</strain>
    </source>
</reference>
<feature type="region of interest" description="Disordered" evidence="1">
    <location>
        <begin position="260"/>
        <end position="282"/>
    </location>
</feature>
<gene>
    <name evidence="3" type="ORF">CCALI_00084</name>
</gene>
<feature type="transmembrane region" description="Helical" evidence="2">
    <location>
        <begin position="69"/>
        <end position="92"/>
    </location>
</feature>
<dbReference type="AlphaFoldDB" id="S0EW88"/>
<feature type="transmembrane region" description="Helical" evidence="2">
    <location>
        <begin position="147"/>
        <end position="167"/>
    </location>
</feature>
<feature type="compositionally biased region" description="Basic and acidic residues" evidence="1">
    <location>
        <begin position="266"/>
        <end position="282"/>
    </location>
</feature>
<keyword evidence="2" id="KW-1133">Transmembrane helix</keyword>
<evidence type="ECO:0000313" key="3">
    <source>
        <dbReference type="EMBL" id="CCW33923.1"/>
    </source>
</evidence>
<feature type="transmembrane region" description="Helical" evidence="2">
    <location>
        <begin position="205"/>
        <end position="232"/>
    </location>
</feature>
<keyword evidence="2" id="KW-0472">Membrane</keyword>
<dbReference type="InParanoid" id="S0EW88"/>
<keyword evidence="4" id="KW-1185">Reference proteome</keyword>
<evidence type="ECO:0000313" key="4">
    <source>
        <dbReference type="Proteomes" id="UP000014227"/>
    </source>
</evidence>
<dbReference type="RefSeq" id="WP_016481487.1">
    <property type="nucleotide sequence ID" value="NC_021487.1"/>
</dbReference>
<evidence type="ECO:0000256" key="2">
    <source>
        <dbReference type="SAM" id="Phobius"/>
    </source>
</evidence>
<keyword evidence="2" id="KW-0812">Transmembrane</keyword>
<protein>
    <recommendedName>
        <fullName evidence="5">DUF975 family protein</fullName>
    </recommendedName>
</protein>
<dbReference type="KEGG" id="ccz:CCALI_00084"/>
<sequence length="282" mass="32263">MKSTMSDSATQSPFRPTLFQVLRLTLRDFWDHLGLAISFSLLHSLLIPLLISVPLSAIKLFHSPPHASYFLLILLTLPIFPPFFTAYCFVAYRICTGRSVSWAYLLQGFRQHYWPAMRLGLIQLVITFGLLANLLFYTYRHHPFGTLLPLFWAYILLCWSLLLLYQYPLLVLQENGVFDEENRRARRGALAAIRRSFFLTLGNPLYTLGLLCITALLVLLCFLTGIAWILLYPALPLQLVTRATCLLLARYALMPPPPQNTPIEDTPWHVEPNPESKITSEP</sequence>
<dbReference type="Proteomes" id="UP000014227">
    <property type="component" value="Chromosome I"/>
</dbReference>
<proteinExistence type="predicted"/>
<feature type="transmembrane region" description="Helical" evidence="2">
    <location>
        <begin position="33"/>
        <end position="57"/>
    </location>
</feature>
<accession>S0EW88</accession>
<dbReference type="PATRIC" id="fig|1303518.3.peg.85"/>
<evidence type="ECO:0008006" key="5">
    <source>
        <dbReference type="Google" id="ProtNLM"/>
    </source>
</evidence>
<name>S0EW88_CHTCT</name>
<organism evidence="3 4">
    <name type="scientific">Chthonomonas calidirosea (strain DSM 23976 / ICMP 18418 / T49)</name>
    <dbReference type="NCBI Taxonomy" id="1303518"/>
    <lineage>
        <taxon>Bacteria</taxon>
        <taxon>Bacillati</taxon>
        <taxon>Armatimonadota</taxon>
        <taxon>Chthonomonadia</taxon>
        <taxon>Chthonomonadales</taxon>
        <taxon>Chthonomonadaceae</taxon>
        <taxon>Chthonomonas</taxon>
    </lineage>
</organism>
<evidence type="ECO:0000256" key="1">
    <source>
        <dbReference type="SAM" id="MobiDB-lite"/>
    </source>
</evidence>